<proteinExistence type="predicted"/>
<keyword evidence="1" id="KW-0812">Transmembrane</keyword>
<gene>
    <name evidence="2" type="ORF">VNO78_19713</name>
</gene>
<evidence type="ECO:0000313" key="3">
    <source>
        <dbReference type="Proteomes" id="UP001386955"/>
    </source>
</evidence>
<keyword evidence="1" id="KW-0472">Membrane</keyword>
<dbReference type="AlphaFoldDB" id="A0AAN9XGF1"/>
<keyword evidence="3" id="KW-1185">Reference proteome</keyword>
<evidence type="ECO:0000256" key="1">
    <source>
        <dbReference type="SAM" id="Phobius"/>
    </source>
</evidence>
<accession>A0AAN9XGF1</accession>
<evidence type="ECO:0000313" key="2">
    <source>
        <dbReference type="EMBL" id="KAK7391299.1"/>
    </source>
</evidence>
<protein>
    <submittedName>
        <fullName evidence="2">Uncharacterized protein</fullName>
    </submittedName>
</protein>
<reference evidence="2 3" key="1">
    <citation type="submission" date="2024-01" db="EMBL/GenBank/DDBJ databases">
        <title>The genomes of 5 underutilized Papilionoideae crops provide insights into root nodulation and disease resistanc.</title>
        <authorList>
            <person name="Jiang F."/>
        </authorList>
    </citation>
    <scope>NUCLEOTIDE SEQUENCE [LARGE SCALE GENOMIC DNA]</scope>
    <source>
        <strain evidence="2">DUOXIRENSHENG_FW03</strain>
        <tissue evidence="2">Leaves</tissue>
    </source>
</reference>
<comment type="caution">
    <text evidence="2">The sequence shown here is derived from an EMBL/GenBank/DDBJ whole genome shotgun (WGS) entry which is preliminary data.</text>
</comment>
<name>A0AAN9XGF1_PSOTE</name>
<keyword evidence="1" id="KW-1133">Transmembrane helix</keyword>
<organism evidence="2 3">
    <name type="scientific">Psophocarpus tetragonolobus</name>
    <name type="common">Winged bean</name>
    <name type="synonym">Dolichos tetragonolobus</name>
    <dbReference type="NCBI Taxonomy" id="3891"/>
    <lineage>
        <taxon>Eukaryota</taxon>
        <taxon>Viridiplantae</taxon>
        <taxon>Streptophyta</taxon>
        <taxon>Embryophyta</taxon>
        <taxon>Tracheophyta</taxon>
        <taxon>Spermatophyta</taxon>
        <taxon>Magnoliopsida</taxon>
        <taxon>eudicotyledons</taxon>
        <taxon>Gunneridae</taxon>
        <taxon>Pentapetalae</taxon>
        <taxon>rosids</taxon>
        <taxon>fabids</taxon>
        <taxon>Fabales</taxon>
        <taxon>Fabaceae</taxon>
        <taxon>Papilionoideae</taxon>
        <taxon>50 kb inversion clade</taxon>
        <taxon>NPAAA clade</taxon>
        <taxon>indigoferoid/millettioid clade</taxon>
        <taxon>Phaseoleae</taxon>
        <taxon>Psophocarpus</taxon>
    </lineage>
</organism>
<dbReference type="Proteomes" id="UP001386955">
    <property type="component" value="Unassembled WGS sequence"/>
</dbReference>
<sequence length="99" mass="11157">MKGGNGAHECPTHLSIYPVSSIILLIYHRFFLLLSLHIHIVPYQTIHKRPLLGEFPGVDHVVLGGFRVIGELHDDELVLIVAAIEKNGFLRQTVSPVWR</sequence>
<dbReference type="EMBL" id="JAYMYS010000005">
    <property type="protein sequence ID" value="KAK7391299.1"/>
    <property type="molecule type" value="Genomic_DNA"/>
</dbReference>
<feature type="transmembrane region" description="Helical" evidence="1">
    <location>
        <begin position="22"/>
        <end position="41"/>
    </location>
</feature>